<comment type="caution">
    <text evidence="1">The sequence shown here is derived from an EMBL/GenBank/DDBJ whole genome shotgun (WGS) entry which is preliminary data.</text>
</comment>
<proteinExistence type="predicted"/>
<reference evidence="1 2" key="1">
    <citation type="journal article" date="2019" name="Int. J. Syst. Evol. Microbiol.">
        <title>The Global Catalogue of Microorganisms (GCM) 10K type strain sequencing project: providing services to taxonomists for standard genome sequencing and annotation.</title>
        <authorList>
            <consortium name="The Broad Institute Genomics Platform"/>
            <consortium name="The Broad Institute Genome Sequencing Center for Infectious Disease"/>
            <person name="Wu L."/>
            <person name="Ma J."/>
        </authorList>
    </citation>
    <scope>NUCLEOTIDE SEQUENCE [LARGE SCALE GENOMIC DNA]</scope>
    <source>
        <strain evidence="1 2">JCM 14901</strain>
    </source>
</reference>
<evidence type="ECO:0000313" key="2">
    <source>
        <dbReference type="Proteomes" id="UP001499933"/>
    </source>
</evidence>
<dbReference type="EMBL" id="BAAAOG010000001">
    <property type="protein sequence ID" value="GAA1951115.1"/>
    <property type="molecule type" value="Genomic_DNA"/>
</dbReference>
<dbReference type="Proteomes" id="UP001499933">
    <property type="component" value="Unassembled WGS sequence"/>
</dbReference>
<evidence type="ECO:0000313" key="1">
    <source>
        <dbReference type="EMBL" id="GAA1951115.1"/>
    </source>
</evidence>
<dbReference type="SUPFAM" id="SSF48371">
    <property type="entry name" value="ARM repeat"/>
    <property type="match status" value="1"/>
</dbReference>
<dbReference type="Gene3D" id="1.25.10.90">
    <property type="match status" value="1"/>
</dbReference>
<dbReference type="Pfam" id="PF08713">
    <property type="entry name" value="DNA_alkylation"/>
    <property type="match status" value="1"/>
</dbReference>
<dbReference type="PANTHER" id="PTHR34070">
    <property type="entry name" value="ARMADILLO-TYPE FOLD"/>
    <property type="match status" value="1"/>
</dbReference>
<dbReference type="CDD" id="cd07064">
    <property type="entry name" value="AlkD_like_1"/>
    <property type="match status" value="1"/>
</dbReference>
<gene>
    <name evidence="1" type="ORF">GCM10009776_11410</name>
</gene>
<accession>A0ABN2QF46</accession>
<organism evidence="1 2">
    <name type="scientific">Microbacterium deminutum</name>
    <dbReference type="NCBI Taxonomy" id="344164"/>
    <lineage>
        <taxon>Bacteria</taxon>
        <taxon>Bacillati</taxon>
        <taxon>Actinomycetota</taxon>
        <taxon>Actinomycetes</taxon>
        <taxon>Micrococcales</taxon>
        <taxon>Microbacteriaceae</taxon>
        <taxon>Microbacterium</taxon>
    </lineage>
</organism>
<dbReference type="RefSeq" id="WP_344092099.1">
    <property type="nucleotide sequence ID" value="NZ_BAAAOG010000001.1"/>
</dbReference>
<dbReference type="InterPro" id="IPR016024">
    <property type="entry name" value="ARM-type_fold"/>
</dbReference>
<dbReference type="PANTHER" id="PTHR34070:SF1">
    <property type="entry name" value="DNA ALKYLATION REPAIR PROTEIN"/>
    <property type="match status" value="1"/>
</dbReference>
<keyword evidence="2" id="KW-1185">Reference proteome</keyword>
<dbReference type="InterPro" id="IPR014825">
    <property type="entry name" value="DNA_alkylation"/>
</dbReference>
<protein>
    <submittedName>
        <fullName evidence="1">DNA alkylation repair protein</fullName>
    </submittedName>
</protein>
<name>A0ABN2QF46_9MICO</name>
<sequence>MPTIAVPRDDEQATTLVDGIRSALRAAADPTLAPGQQAYMKSAMPFLGVRVPEARRIARTLAKEGQRDAASLRAAALELWDAASHREERYAAMTLLALRPLRGDPELVPVVEHMVRTGQWWDYTDEVAHRMAELLDIRAPETAEVIRRWSRDGDFWMRRVAIISQLGRGGRVDRALLEEVIAPNIADTEFFIRKAIGWALREYARLDPEWVRDYVGAHDLSPLSRREALKHLGSG</sequence>